<dbReference type="EMBL" id="CP042305">
    <property type="protein sequence ID" value="QDZ15418.1"/>
    <property type="molecule type" value="Genomic_DNA"/>
</dbReference>
<evidence type="ECO:0000313" key="5">
    <source>
        <dbReference type="EMBL" id="QDZ15418.1"/>
    </source>
</evidence>
<dbReference type="GO" id="GO:0009083">
    <property type="term" value="P:branched-chain amino acid catabolic process"/>
    <property type="evidence" value="ECO:0007669"/>
    <property type="project" value="TreeGrafter"/>
</dbReference>
<gene>
    <name evidence="5" type="primary">pdhA</name>
    <name evidence="5" type="ORF">FPZ11_12210</name>
</gene>
<organism evidence="5 6">
    <name type="scientific">Humibacter ginsenosidimutans</name>
    <dbReference type="NCBI Taxonomy" id="2599293"/>
    <lineage>
        <taxon>Bacteria</taxon>
        <taxon>Bacillati</taxon>
        <taxon>Actinomycetota</taxon>
        <taxon>Actinomycetes</taxon>
        <taxon>Micrococcales</taxon>
        <taxon>Microbacteriaceae</taxon>
        <taxon>Humibacter</taxon>
    </lineage>
</organism>
<dbReference type="CDD" id="cd02000">
    <property type="entry name" value="TPP_E1_PDC_ADC_BCADC"/>
    <property type="match status" value="1"/>
</dbReference>
<dbReference type="InterPro" id="IPR001017">
    <property type="entry name" value="DH_E1"/>
</dbReference>
<keyword evidence="2" id="KW-0560">Oxidoreductase</keyword>
<dbReference type="RefSeq" id="WP_146321275.1">
    <property type="nucleotide sequence ID" value="NZ_CP042305.1"/>
</dbReference>
<sequence>MSATNDRFAQSAGLSAETVQVLTEDGRFEPTGAAAEFLPYLESLTDDDHRRFYRDMVIVRRFDTEATNLQRQGQLALWPPSSGQEAAQVGSARAAKPQDTIFPSYREHVVATIRGVDPLDIIRVMRGVTNGGWDPTDPKNGNVRVYTLVLGTQALHATGYAMGVALDGHSGTGDPERDEAVIVYFGDGASSEGDVSEALVFAGSFQTPEVFFLQNNQWAISVPVKTQSRAPLYQRGAGFGMPGIQVDGNDVLASYMVAAKRLDAARSGQGPSLIEAVTYRMGAHTTSDDPTRYRTSDEEEHWRGRDPINRMRSFLAGQGVGEEWFAAVDEEAADYAADVRRRTLEIVAPVAETMFEHVYSEPHADMAEQRAWLERYERSFETDAATKGAQ</sequence>
<dbReference type="OrthoDB" id="9766715at2"/>
<dbReference type="InterPro" id="IPR029061">
    <property type="entry name" value="THDP-binding"/>
</dbReference>
<dbReference type="KEGG" id="huw:FPZ11_12210"/>
<name>A0A5B8M3Q5_9MICO</name>
<keyword evidence="6" id="KW-1185">Reference proteome</keyword>
<evidence type="ECO:0000259" key="4">
    <source>
        <dbReference type="Pfam" id="PF00676"/>
    </source>
</evidence>
<dbReference type="PANTHER" id="PTHR43380:SF1">
    <property type="entry name" value="2-OXOISOVALERATE DEHYDROGENASE SUBUNIT ALPHA, MITOCHONDRIAL"/>
    <property type="match status" value="1"/>
</dbReference>
<dbReference type="SUPFAM" id="SSF52518">
    <property type="entry name" value="Thiamin diphosphate-binding fold (THDP-binding)"/>
    <property type="match status" value="1"/>
</dbReference>
<keyword evidence="5" id="KW-0670">Pyruvate</keyword>
<dbReference type="PANTHER" id="PTHR43380">
    <property type="entry name" value="2-OXOISOVALERATE DEHYDROGENASE SUBUNIT ALPHA, MITOCHONDRIAL"/>
    <property type="match status" value="1"/>
</dbReference>
<dbReference type="GO" id="GO:0000287">
    <property type="term" value="F:magnesium ion binding"/>
    <property type="evidence" value="ECO:0007669"/>
    <property type="project" value="UniProtKB-ARBA"/>
</dbReference>
<dbReference type="GO" id="GO:0016624">
    <property type="term" value="F:oxidoreductase activity, acting on the aldehyde or oxo group of donors, disulfide as acceptor"/>
    <property type="evidence" value="ECO:0007669"/>
    <property type="project" value="InterPro"/>
</dbReference>
<reference evidence="5 6" key="1">
    <citation type="submission" date="2019-07" db="EMBL/GenBank/DDBJ databases">
        <title>Full genome sequence of Humibacter sp. WJ7-1.</title>
        <authorList>
            <person name="Im W.-T."/>
        </authorList>
    </citation>
    <scope>NUCLEOTIDE SEQUENCE [LARGE SCALE GENOMIC DNA]</scope>
    <source>
        <strain evidence="5 6">WJ7-1</strain>
    </source>
</reference>
<dbReference type="InterPro" id="IPR050771">
    <property type="entry name" value="Alpha-ketoacid_DH_E1_comp"/>
</dbReference>
<evidence type="ECO:0000256" key="1">
    <source>
        <dbReference type="ARBA" id="ARBA00001964"/>
    </source>
</evidence>
<proteinExistence type="predicted"/>
<dbReference type="Gene3D" id="3.40.50.970">
    <property type="match status" value="1"/>
</dbReference>
<feature type="domain" description="Dehydrogenase E1 component" evidence="4">
    <location>
        <begin position="54"/>
        <end position="323"/>
    </location>
</feature>
<evidence type="ECO:0000256" key="3">
    <source>
        <dbReference type="ARBA" id="ARBA00023052"/>
    </source>
</evidence>
<dbReference type="NCBIfam" id="TIGR03181">
    <property type="entry name" value="PDH_E1_alph_x"/>
    <property type="match status" value="1"/>
</dbReference>
<accession>A0A5B8M3Q5</accession>
<evidence type="ECO:0000313" key="6">
    <source>
        <dbReference type="Proteomes" id="UP000320216"/>
    </source>
</evidence>
<protein>
    <submittedName>
        <fullName evidence="5">Pyruvate dehydrogenase (Acetyl-transferring) E1 component subunit alpha</fullName>
    </submittedName>
</protein>
<dbReference type="Proteomes" id="UP000320216">
    <property type="component" value="Chromosome"/>
</dbReference>
<dbReference type="AlphaFoldDB" id="A0A5B8M3Q5"/>
<dbReference type="Pfam" id="PF00676">
    <property type="entry name" value="E1_dh"/>
    <property type="match status" value="1"/>
</dbReference>
<keyword evidence="3" id="KW-0786">Thiamine pyrophosphate</keyword>
<comment type="cofactor">
    <cofactor evidence="1">
        <name>thiamine diphosphate</name>
        <dbReference type="ChEBI" id="CHEBI:58937"/>
    </cofactor>
</comment>
<dbReference type="InterPro" id="IPR017596">
    <property type="entry name" value="PdhA/BkdA"/>
</dbReference>
<evidence type="ECO:0000256" key="2">
    <source>
        <dbReference type="ARBA" id="ARBA00023002"/>
    </source>
</evidence>